<evidence type="ECO:0000256" key="1">
    <source>
        <dbReference type="SAM" id="MobiDB-lite"/>
    </source>
</evidence>
<keyword evidence="2" id="KW-0732">Signal</keyword>
<protein>
    <recommendedName>
        <fullName evidence="5">Secreted protein</fullName>
    </recommendedName>
</protein>
<sequence>MAWLTCSLFILLYPSPVSRWTNEDDYLGLKESRRRSARRRNFSAEARAPGPNEPNKARTRH</sequence>
<dbReference type="Proteomes" id="UP000324222">
    <property type="component" value="Unassembled WGS sequence"/>
</dbReference>
<feature type="signal peptide" evidence="2">
    <location>
        <begin position="1"/>
        <end position="19"/>
    </location>
</feature>
<reference evidence="3 4" key="1">
    <citation type="submission" date="2019-05" db="EMBL/GenBank/DDBJ databases">
        <title>Another draft genome of Portunus trituberculatus and its Hox gene families provides insights of decapod evolution.</title>
        <authorList>
            <person name="Jeong J.-H."/>
            <person name="Song I."/>
            <person name="Kim S."/>
            <person name="Choi T."/>
            <person name="Kim D."/>
            <person name="Ryu S."/>
            <person name="Kim W."/>
        </authorList>
    </citation>
    <scope>NUCLEOTIDE SEQUENCE [LARGE SCALE GENOMIC DNA]</scope>
    <source>
        <tissue evidence="3">Muscle</tissue>
    </source>
</reference>
<organism evidence="3 4">
    <name type="scientific">Portunus trituberculatus</name>
    <name type="common">Swimming crab</name>
    <name type="synonym">Neptunus trituberculatus</name>
    <dbReference type="NCBI Taxonomy" id="210409"/>
    <lineage>
        <taxon>Eukaryota</taxon>
        <taxon>Metazoa</taxon>
        <taxon>Ecdysozoa</taxon>
        <taxon>Arthropoda</taxon>
        <taxon>Crustacea</taxon>
        <taxon>Multicrustacea</taxon>
        <taxon>Malacostraca</taxon>
        <taxon>Eumalacostraca</taxon>
        <taxon>Eucarida</taxon>
        <taxon>Decapoda</taxon>
        <taxon>Pleocyemata</taxon>
        <taxon>Brachyura</taxon>
        <taxon>Eubrachyura</taxon>
        <taxon>Portunoidea</taxon>
        <taxon>Portunidae</taxon>
        <taxon>Portuninae</taxon>
        <taxon>Portunus</taxon>
    </lineage>
</organism>
<feature type="chain" id="PRO_5022927474" description="Secreted protein" evidence="2">
    <location>
        <begin position="20"/>
        <end position="61"/>
    </location>
</feature>
<gene>
    <name evidence="3" type="ORF">E2C01_070545</name>
</gene>
<evidence type="ECO:0008006" key="5">
    <source>
        <dbReference type="Google" id="ProtNLM"/>
    </source>
</evidence>
<keyword evidence="4" id="KW-1185">Reference proteome</keyword>
<comment type="caution">
    <text evidence="3">The sequence shown here is derived from an EMBL/GenBank/DDBJ whole genome shotgun (WGS) entry which is preliminary data.</text>
</comment>
<name>A0A5B7HUF3_PORTR</name>
<proteinExistence type="predicted"/>
<evidence type="ECO:0000256" key="2">
    <source>
        <dbReference type="SAM" id="SignalP"/>
    </source>
</evidence>
<accession>A0A5B7HUF3</accession>
<dbReference type="AlphaFoldDB" id="A0A5B7HUF3"/>
<feature type="region of interest" description="Disordered" evidence="1">
    <location>
        <begin position="35"/>
        <end position="61"/>
    </location>
</feature>
<evidence type="ECO:0000313" key="3">
    <source>
        <dbReference type="EMBL" id="MPC76140.1"/>
    </source>
</evidence>
<evidence type="ECO:0000313" key="4">
    <source>
        <dbReference type="Proteomes" id="UP000324222"/>
    </source>
</evidence>
<dbReference type="EMBL" id="VSRR010042677">
    <property type="protein sequence ID" value="MPC76140.1"/>
    <property type="molecule type" value="Genomic_DNA"/>
</dbReference>